<dbReference type="KEGG" id="cpoy:GP475_08615"/>
<dbReference type="Proteomes" id="UP000516320">
    <property type="component" value="Chromosome"/>
</dbReference>
<dbReference type="Pfam" id="PF09485">
    <property type="entry name" value="CRISPR_Cse2"/>
    <property type="match status" value="1"/>
</dbReference>
<dbReference type="InterPro" id="IPR013382">
    <property type="entry name" value="CRISPR-assoc_prot_Cse2"/>
</dbReference>
<evidence type="ECO:0000313" key="1">
    <source>
        <dbReference type="EMBL" id="QNQ90691.1"/>
    </source>
</evidence>
<organism evidence="1 2">
    <name type="scientific">Corynebacterium poyangense</name>
    <dbReference type="NCBI Taxonomy" id="2684405"/>
    <lineage>
        <taxon>Bacteria</taxon>
        <taxon>Bacillati</taxon>
        <taxon>Actinomycetota</taxon>
        <taxon>Actinomycetes</taxon>
        <taxon>Mycobacteriales</taxon>
        <taxon>Corynebacteriaceae</taxon>
        <taxon>Corynebacterium</taxon>
    </lineage>
</organism>
<gene>
    <name evidence="1" type="ORF">GP475_08615</name>
</gene>
<keyword evidence="2" id="KW-1185">Reference proteome</keyword>
<dbReference type="InterPro" id="IPR038287">
    <property type="entry name" value="Cse2_sf"/>
</dbReference>
<dbReference type="Gene3D" id="1.10.520.40">
    <property type="entry name" value="CRISPR-associated protein Cse2"/>
    <property type="match status" value="1"/>
</dbReference>
<protein>
    <submittedName>
        <fullName evidence="1">Type I-E CRISPR-associated protein Cse2/CasB</fullName>
    </submittedName>
</protein>
<evidence type="ECO:0000313" key="2">
    <source>
        <dbReference type="Proteomes" id="UP000516320"/>
    </source>
</evidence>
<name>A0A7H0SQ66_9CORY</name>
<proteinExistence type="predicted"/>
<reference evidence="1 2" key="1">
    <citation type="submission" date="2019-12" db="EMBL/GenBank/DDBJ databases">
        <title>Corynebacterium sp. nov., isolated from feces of the Anser Albifrons in China.</title>
        <authorList>
            <person name="Liu Q."/>
        </authorList>
    </citation>
    <scope>NUCLEOTIDE SEQUENCE [LARGE SCALE GENOMIC DNA]</scope>
    <source>
        <strain evidence="1 2">4H37-19</strain>
    </source>
</reference>
<dbReference type="RefSeq" id="WP_187974005.1">
    <property type="nucleotide sequence ID" value="NZ_CP046884.1"/>
</dbReference>
<dbReference type="EMBL" id="CP046884">
    <property type="protein sequence ID" value="QNQ90691.1"/>
    <property type="molecule type" value="Genomic_DNA"/>
</dbReference>
<dbReference type="AlphaFoldDB" id="A0A7H0SQ66"/>
<sequence length="212" mass="24446">MADTRRPSWAGLINELSRNAASDHYRAQRSAIRAGNTLQTEYRAYSYVLPYLPEKCSENQRVALLRCAAIIAEYPNVFARGKTEFSAATQSEDEDAQGEDSGRGLSLGKWCQRLAHHPEVNQREPNDMIPSRLKYLHTQDVEEAIANIRRIIVFAQSKRIFVPLDPYRFTSVFWYWGNGYSDSSTRHRLSILRDFYSFDFDNSAETDHENNI</sequence>
<accession>A0A7H0SQ66</accession>